<dbReference type="EMBL" id="MN740474">
    <property type="protein sequence ID" value="QHU28749.1"/>
    <property type="molecule type" value="Genomic_DNA"/>
</dbReference>
<evidence type="ECO:0000313" key="2">
    <source>
        <dbReference type="EMBL" id="QHU28749.1"/>
    </source>
</evidence>
<sequence length="318" mass="37356">MDNSEKKLSEISDEPLKKTRGRKKKIQPEIEDNPNIDIEQLQIEQVKKKRGRKKKWEVETTTKLIENGPISFSENNYKEEIKQIDDNYEARNILFGNLNIKVHSNKEIVQVDDIKESLKKKGNSICKINLTNSDYEDSDNEEICDNYDMPTDNSNKIKNIKTKIAKLQSSSKKIVEKNMKVMKYFTNEYDSGNEILISPYRCYHCHHNFNNKPFFLPIDYNCELNRFKVTGNFCSPNCVKTYGLNSIIYQSRVYLIAHMYRKLFGPNYTIKPAPPIQTLKEYGGKLSIEEFRENFDNSKQYSVKNIFCKVLMYEVIEK</sequence>
<accession>A0A6C0LCS4</accession>
<feature type="region of interest" description="Disordered" evidence="1">
    <location>
        <begin position="1"/>
        <end position="31"/>
    </location>
</feature>
<evidence type="ECO:0000256" key="1">
    <source>
        <dbReference type="SAM" id="MobiDB-lite"/>
    </source>
</evidence>
<feature type="compositionally biased region" description="Basic and acidic residues" evidence="1">
    <location>
        <begin position="1"/>
        <end position="17"/>
    </location>
</feature>
<name>A0A6C0LCS4_9ZZZZ</name>
<dbReference type="AlphaFoldDB" id="A0A6C0LCS4"/>
<reference evidence="2" key="1">
    <citation type="journal article" date="2020" name="Nature">
        <title>Giant virus diversity and host interactions through global metagenomics.</title>
        <authorList>
            <person name="Schulz F."/>
            <person name="Roux S."/>
            <person name="Paez-Espino D."/>
            <person name="Jungbluth S."/>
            <person name="Walsh D.A."/>
            <person name="Denef V.J."/>
            <person name="McMahon K.D."/>
            <person name="Konstantinidis K.T."/>
            <person name="Eloe-Fadrosh E.A."/>
            <person name="Kyrpides N.C."/>
            <person name="Woyke T."/>
        </authorList>
    </citation>
    <scope>NUCLEOTIDE SEQUENCE</scope>
    <source>
        <strain evidence="2">GVMAG-M-3300027791-30</strain>
    </source>
</reference>
<proteinExistence type="predicted"/>
<organism evidence="2">
    <name type="scientific">viral metagenome</name>
    <dbReference type="NCBI Taxonomy" id="1070528"/>
    <lineage>
        <taxon>unclassified sequences</taxon>
        <taxon>metagenomes</taxon>
        <taxon>organismal metagenomes</taxon>
    </lineage>
</organism>
<protein>
    <submittedName>
        <fullName evidence="2">Uncharacterized protein</fullName>
    </submittedName>
</protein>